<dbReference type="Pfam" id="PF00578">
    <property type="entry name" value="AhpC-TSA"/>
    <property type="match status" value="1"/>
</dbReference>
<dbReference type="STRING" id="234267.Acid_1475"/>
<dbReference type="GO" id="GO:0016491">
    <property type="term" value="F:oxidoreductase activity"/>
    <property type="evidence" value="ECO:0007669"/>
    <property type="project" value="InterPro"/>
</dbReference>
<evidence type="ECO:0000256" key="1">
    <source>
        <dbReference type="SAM" id="SignalP"/>
    </source>
</evidence>
<dbReference type="PROSITE" id="PS51352">
    <property type="entry name" value="THIOREDOXIN_2"/>
    <property type="match status" value="1"/>
</dbReference>
<gene>
    <name evidence="3" type="ordered locus">Acid_1475</name>
</gene>
<dbReference type="InterPro" id="IPR050553">
    <property type="entry name" value="Thioredoxin_ResA/DsbE_sf"/>
</dbReference>
<dbReference type="Gene3D" id="3.40.30.10">
    <property type="entry name" value="Glutaredoxin"/>
    <property type="match status" value="1"/>
</dbReference>
<name>Q028T5_SOLUE</name>
<evidence type="ECO:0000259" key="2">
    <source>
        <dbReference type="PROSITE" id="PS51352"/>
    </source>
</evidence>
<dbReference type="GO" id="GO:0016209">
    <property type="term" value="F:antioxidant activity"/>
    <property type="evidence" value="ECO:0007669"/>
    <property type="project" value="InterPro"/>
</dbReference>
<dbReference type="InterPro" id="IPR013766">
    <property type="entry name" value="Thioredoxin_domain"/>
</dbReference>
<protein>
    <submittedName>
        <fullName evidence="3">Redoxin domain protein</fullName>
    </submittedName>
</protein>
<reference evidence="3" key="1">
    <citation type="submission" date="2006-10" db="EMBL/GenBank/DDBJ databases">
        <title>Complete sequence of Solibacter usitatus Ellin6076.</title>
        <authorList>
            <consortium name="US DOE Joint Genome Institute"/>
            <person name="Copeland A."/>
            <person name="Lucas S."/>
            <person name="Lapidus A."/>
            <person name="Barry K."/>
            <person name="Detter J.C."/>
            <person name="Glavina del Rio T."/>
            <person name="Hammon N."/>
            <person name="Israni S."/>
            <person name="Dalin E."/>
            <person name="Tice H."/>
            <person name="Pitluck S."/>
            <person name="Thompson L.S."/>
            <person name="Brettin T."/>
            <person name="Bruce D."/>
            <person name="Han C."/>
            <person name="Tapia R."/>
            <person name="Gilna P."/>
            <person name="Schmutz J."/>
            <person name="Larimer F."/>
            <person name="Land M."/>
            <person name="Hauser L."/>
            <person name="Kyrpides N."/>
            <person name="Mikhailova N."/>
            <person name="Janssen P.H."/>
            <person name="Kuske C.R."/>
            <person name="Richardson P."/>
        </authorList>
    </citation>
    <scope>NUCLEOTIDE SEQUENCE</scope>
    <source>
        <strain evidence="3">Ellin6076</strain>
    </source>
</reference>
<dbReference type="EMBL" id="CP000473">
    <property type="protein sequence ID" value="ABJ82467.1"/>
    <property type="molecule type" value="Genomic_DNA"/>
</dbReference>
<feature type="domain" description="Thioredoxin" evidence="2">
    <location>
        <begin position="26"/>
        <end position="173"/>
    </location>
</feature>
<dbReference type="InterPro" id="IPR000866">
    <property type="entry name" value="AhpC/TSA"/>
</dbReference>
<dbReference type="HOGENOM" id="CLU_042529_11_0_0"/>
<dbReference type="eggNOG" id="COG0526">
    <property type="taxonomic scope" value="Bacteria"/>
</dbReference>
<dbReference type="PANTHER" id="PTHR42852">
    <property type="entry name" value="THIOL:DISULFIDE INTERCHANGE PROTEIN DSBE"/>
    <property type="match status" value="1"/>
</dbReference>
<proteinExistence type="predicted"/>
<feature type="chain" id="PRO_5004163329" evidence="1">
    <location>
        <begin position="26"/>
        <end position="190"/>
    </location>
</feature>
<dbReference type="KEGG" id="sus:Acid_1475"/>
<dbReference type="InParanoid" id="Q028T5"/>
<evidence type="ECO:0000313" key="3">
    <source>
        <dbReference type="EMBL" id="ABJ82467.1"/>
    </source>
</evidence>
<dbReference type="PANTHER" id="PTHR42852:SF17">
    <property type="entry name" value="THIOREDOXIN-LIKE PROTEIN HI_1115"/>
    <property type="match status" value="1"/>
</dbReference>
<keyword evidence="1" id="KW-0732">Signal</keyword>
<dbReference type="SUPFAM" id="SSF52833">
    <property type="entry name" value="Thioredoxin-like"/>
    <property type="match status" value="1"/>
</dbReference>
<feature type="signal peptide" evidence="1">
    <location>
        <begin position="1"/>
        <end position="25"/>
    </location>
</feature>
<accession>Q028T5</accession>
<organism evidence="3">
    <name type="scientific">Solibacter usitatus (strain Ellin6076)</name>
    <dbReference type="NCBI Taxonomy" id="234267"/>
    <lineage>
        <taxon>Bacteria</taxon>
        <taxon>Pseudomonadati</taxon>
        <taxon>Acidobacteriota</taxon>
        <taxon>Terriglobia</taxon>
        <taxon>Bryobacterales</taxon>
        <taxon>Solibacteraceae</taxon>
        <taxon>Candidatus Solibacter</taxon>
    </lineage>
</organism>
<dbReference type="CDD" id="cd02966">
    <property type="entry name" value="TlpA_like_family"/>
    <property type="match status" value="1"/>
</dbReference>
<dbReference type="InterPro" id="IPR036249">
    <property type="entry name" value="Thioredoxin-like_sf"/>
</dbReference>
<sequence precursor="true">MRAMHKLRATAALTLLSIVAPLARAAVVPRPAPELAINLGQGKQIKLSQYKGKPVVIAFILTYCSHCQKVMGALAKMHNEFGPGGLQVLASATEDMAASALPGFLRQYAPPFLVGYNSNLETVSFLQHSSMLMLYMPGLVFIDKDGMIRAQYEGKDPFLEETSAEKNIRAELEKLMGQPSVKKSPKSRKK</sequence>
<dbReference type="AlphaFoldDB" id="Q028T5"/>